<dbReference type="Proteomes" id="UP000499080">
    <property type="component" value="Unassembled WGS sequence"/>
</dbReference>
<organism evidence="1 2">
    <name type="scientific">Araneus ventricosus</name>
    <name type="common">Orbweaver spider</name>
    <name type="synonym">Epeira ventricosa</name>
    <dbReference type="NCBI Taxonomy" id="182803"/>
    <lineage>
        <taxon>Eukaryota</taxon>
        <taxon>Metazoa</taxon>
        <taxon>Ecdysozoa</taxon>
        <taxon>Arthropoda</taxon>
        <taxon>Chelicerata</taxon>
        <taxon>Arachnida</taxon>
        <taxon>Araneae</taxon>
        <taxon>Araneomorphae</taxon>
        <taxon>Entelegynae</taxon>
        <taxon>Araneoidea</taxon>
        <taxon>Araneidae</taxon>
        <taxon>Araneus</taxon>
    </lineage>
</organism>
<reference evidence="1 2" key="1">
    <citation type="journal article" date="2019" name="Sci. Rep.">
        <title>Orb-weaving spider Araneus ventricosus genome elucidates the spidroin gene catalogue.</title>
        <authorList>
            <person name="Kono N."/>
            <person name="Nakamura H."/>
            <person name="Ohtoshi R."/>
            <person name="Moran D.A.P."/>
            <person name="Shinohara A."/>
            <person name="Yoshida Y."/>
            <person name="Fujiwara M."/>
            <person name="Mori M."/>
            <person name="Tomita M."/>
            <person name="Arakawa K."/>
        </authorList>
    </citation>
    <scope>NUCLEOTIDE SEQUENCE [LARGE SCALE GENOMIC DNA]</scope>
</reference>
<evidence type="ECO:0000313" key="2">
    <source>
        <dbReference type="Proteomes" id="UP000499080"/>
    </source>
</evidence>
<gene>
    <name evidence="1" type="ORF">AVEN_128521_1</name>
</gene>
<evidence type="ECO:0000313" key="1">
    <source>
        <dbReference type="EMBL" id="GBM66848.1"/>
    </source>
</evidence>
<name>A0A4Y2HNK4_ARAVE</name>
<sequence>MAQEPCLEVLRQTYVKLGIHEKARISHLCHVWLSFPPIQVEILRTSFTEAPNCATVALRSPIPPPPPHGRFPIFYRQIPKRTPGHSNQTSNYSEFYQFNPSEPIAIGF</sequence>
<dbReference type="AlphaFoldDB" id="A0A4Y2HNK4"/>
<proteinExistence type="predicted"/>
<dbReference type="EMBL" id="BGPR01002048">
    <property type="protein sequence ID" value="GBM66848.1"/>
    <property type="molecule type" value="Genomic_DNA"/>
</dbReference>
<keyword evidence="2" id="KW-1185">Reference proteome</keyword>
<protein>
    <submittedName>
        <fullName evidence="1">Uncharacterized protein</fullName>
    </submittedName>
</protein>
<accession>A0A4Y2HNK4</accession>
<comment type="caution">
    <text evidence="1">The sequence shown here is derived from an EMBL/GenBank/DDBJ whole genome shotgun (WGS) entry which is preliminary data.</text>
</comment>